<dbReference type="InterPro" id="IPR036935">
    <property type="entry name" value="Ribosomal_bL9_N_sf"/>
</dbReference>
<dbReference type="GO" id="GO:0003735">
    <property type="term" value="F:structural constituent of ribosome"/>
    <property type="evidence" value="ECO:0007669"/>
    <property type="project" value="InterPro"/>
</dbReference>
<dbReference type="OrthoDB" id="5555409at2759"/>
<dbReference type="SUPFAM" id="SSF55658">
    <property type="entry name" value="L9 N-domain-like"/>
    <property type="match status" value="1"/>
</dbReference>
<proteinExistence type="inferred from homology"/>
<dbReference type="GO" id="GO:1990904">
    <property type="term" value="C:ribonucleoprotein complex"/>
    <property type="evidence" value="ECO:0007669"/>
    <property type="project" value="UniProtKB-KW"/>
</dbReference>
<evidence type="ECO:0000313" key="5">
    <source>
        <dbReference type="EMBL" id="ODQ82468.1"/>
    </source>
</evidence>
<reference evidence="6" key="1">
    <citation type="submission" date="2016-05" db="EMBL/GenBank/DDBJ databases">
        <title>Comparative genomics of biotechnologically important yeasts.</title>
        <authorList>
            <consortium name="DOE Joint Genome Institute"/>
            <person name="Riley R."/>
            <person name="Haridas S."/>
            <person name="Wolfe K.H."/>
            <person name="Lopes M.R."/>
            <person name="Hittinger C.T."/>
            <person name="Goker M."/>
            <person name="Salamov A."/>
            <person name="Wisecaver J."/>
            <person name="Long T.M."/>
            <person name="Aerts A.L."/>
            <person name="Barry K."/>
            <person name="Choi C."/>
            <person name="Clum A."/>
            <person name="Coughlan A.Y."/>
            <person name="Deshpande S."/>
            <person name="Douglass A.P."/>
            <person name="Hanson S.J."/>
            <person name="Klenk H.-P."/>
            <person name="Labutti K."/>
            <person name="Lapidus A."/>
            <person name="Lindquist E."/>
            <person name="Lipzen A."/>
            <person name="Meier-Kolthoff J.P."/>
            <person name="Ohm R.A."/>
            <person name="Otillar R.P."/>
            <person name="Pangilinan J."/>
            <person name="Peng Y."/>
            <person name="Rokas A."/>
            <person name="Rosa C.A."/>
            <person name="Scheuner C."/>
            <person name="Sibirny A.A."/>
            <person name="Slot J.C."/>
            <person name="Stielow J.B."/>
            <person name="Sun H."/>
            <person name="Kurtzman C.P."/>
            <person name="Blackwell M."/>
            <person name="Grigoriev I.V."/>
            <person name="Jeffries T.W."/>
        </authorList>
    </citation>
    <scope>NUCLEOTIDE SEQUENCE [LARGE SCALE GENOMIC DNA]</scope>
    <source>
        <strain evidence="6">NRRL Y-12698</strain>
    </source>
</reference>
<feature type="domain" description="Ribosomal protein L9" evidence="4">
    <location>
        <begin position="21"/>
        <end position="56"/>
    </location>
</feature>
<dbReference type="GO" id="GO:0006412">
    <property type="term" value="P:translation"/>
    <property type="evidence" value="ECO:0007669"/>
    <property type="project" value="InterPro"/>
</dbReference>
<dbReference type="Gene3D" id="3.40.5.10">
    <property type="entry name" value="Ribosomal protein L9, N-terminal domain"/>
    <property type="match status" value="1"/>
</dbReference>
<evidence type="ECO:0000313" key="6">
    <source>
        <dbReference type="Proteomes" id="UP000094336"/>
    </source>
</evidence>
<dbReference type="PANTHER" id="PTHR21368">
    <property type="entry name" value="50S RIBOSOMAL PROTEIN L9"/>
    <property type="match status" value="1"/>
</dbReference>
<evidence type="ECO:0000259" key="4">
    <source>
        <dbReference type="Pfam" id="PF01281"/>
    </source>
</evidence>
<organism evidence="5 6">
    <name type="scientific">Babjeviella inositovora NRRL Y-12698</name>
    <dbReference type="NCBI Taxonomy" id="984486"/>
    <lineage>
        <taxon>Eukaryota</taxon>
        <taxon>Fungi</taxon>
        <taxon>Dikarya</taxon>
        <taxon>Ascomycota</taxon>
        <taxon>Saccharomycotina</taxon>
        <taxon>Pichiomycetes</taxon>
        <taxon>Serinales incertae sedis</taxon>
        <taxon>Babjeviella</taxon>
    </lineage>
</organism>
<comment type="similarity">
    <text evidence="1">Belongs to the bacterial ribosomal protein bL9 family.</text>
</comment>
<dbReference type="Pfam" id="PF01281">
    <property type="entry name" value="Ribosomal_L9_N"/>
    <property type="match status" value="1"/>
</dbReference>
<keyword evidence="6" id="KW-1185">Reference proteome</keyword>
<dbReference type="InterPro" id="IPR020070">
    <property type="entry name" value="Ribosomal_bL9_N"/>
</dbReference>
<name>A0A1E3QXS4_9ASCO</name>
<accession>A0A1E3QXS4</accession>
<keyword evidence="3" id="KW-0687">Ribonucleoprotein</keyword>
<protein>
    <recommendedName>
        <fullName evidence="4">Ribosomal protein L9 domain-containing protein</fullName>
    </recommendedName>
</protein>
<dbReference type="InterPro" id="IPR000244">
    <property type="entry name" value="Ribosomal_bL9"/>
</dbReference>
<evidence type="ECO:0000256" key="1">
    <source>
        <dbReference type="ARBA" id="ARBA00010605"/>
    </source>
</evidence>
<dbReference type="InterPro" id="IPR009027">
    <property type="entry name" value="Ribosomal_bL9/RNase_H1_N"/>
</dbReference>
<dbReference type="GO" id="GO:0005840">
    <property type="term" value="C:ribosome"/>
    <property type="evidence" value="ECO:0007669"/>
    <property type="project" value="UniProtKB-KW"/>
</dbReference>
<gene>
    <name evidence="5" type="ORF">BABINDRAFT_10894</name>
</gene>
<dbReference type="Proteomes" id="UP000094336">
    <property type="component" value="Unassembled WGS sequence"/>
</dbReference>
<evidence type="ECO:0000256" key="2">
    <source>
        <dbReference type="ARBA" id="ARBA00022980"/>
    </source>
</evidence>
<dbReference type="STRING" id="984486.A0A1E3QXS4"/>
<dbReference type="RefSeq" id="XP_018987796.1">
    <property type="nucleotide sequence ID" value="XM_019126805.1"/>
</dbReference>
<evidence type="ECO:0000256" key="3">
    <source>
        <dbReference type="ARBA" id="ARBA00023274"/>
    </source>
</evidence>
<dbReference type="EMBL" id="KV454426">
    <property type="protein sequence ID" value="ODQ82468.1"/>
    <property type="molecule type" value="Genomic_DNA"/>
</dbReference>
<sequence length="258" mass="27946">MIRPQLVRHYASARRAKHCTVQLLRDHANVGQKGEIVQVLASAMRNYLHRDNGAAYVLAGEAPRIPVVEAKKQLLSRERAAAEAKKVVVVKAPEAKGPQTPKPALSLEALSQLIAGRKNTNTAKLAANITSTTPELISYESLESIPANFLFRATTDSSGALETVVDKTAISKRIFGMTEVDVPAGLMTLSYVSPAGRSYAVEAVDFIGTYKVTISVPGEAQKIHRSLLVKSVNFKNQFELGLDRPQTVAAEAKEEEAK</sequence>
<dbReference type="AlphaFoldDB" id="A0A1E3QXS4"/>
<keyword evidence="2" id="KW-0689">Ribosomal protein</keyword>
<dbReference type="GeneID" id="30144659"/>